<accession>A0A0Q9XJ94</accession>
<evidence type="ECO:0000259" key="4">
    <source>
        <dbReference type="SMART" id="SM00775"/>
    </source>
</evidence>
<feature type="compositionally biased region" description="Basic residues" evidence="3">
    <location>
        <begin position="294"/>
        <end position="310"/>
    </location>
</feature>
<dbReference type="Proteomes" id="UP000009192">
    <property type="component" value="Unassembled WGS sequence"/>
</dbReference>
<feature type="compositionally biased region" description="Low complexity" evidence="3">
    <location>
        <begin position="269"/>
        <end position="285"/>
    </location>
</feature>
<keyword evidence="7" id="KW-1185">Reference proteome</keyword>
<dbReference type="SUPFAM" id="SSF56784">
    <property type="entry name" value="HAD-like"/>
    <property type="match status" value="1"/>
</dbReference>
<dbReference type="GO" id="GO:0019432">
    <property type="term" value="P:triglyceride biosynthetic process"/>
    <property type="evidence" value="ECO:0007669"/>
    <property type="project" value="TreeGrafter"/>
</dbReference>
<dbReference type="PANTHER" id="PTHR12181:SF12">
    <property type="entry name" value="PHOSPHATIDATE PHOSPHATASE"/>
    <property type="match status" value="1"/>
</dbReference>
<dbReference type="GO" id="GO:0005634">
    <property type="term" value="C:nucleus"/>
    <property type="evidence" value="ECO:0007669"/>
    <property type="project" value="TreeGrafter"/>
</dbReference>
<feature type="compositionally biased region" description="Low complexity" evidence="3">
    <location>
        <begin position="311"/>
        <end position="325"/>
    </location>
</feature>
<feature type="domain" description="LNS2/PITP" evidence="4">
    <location>
        <begin position="781"/>
        <end position="936"/>
    </location>
</feature>
<reference evidence="6" key="3">
    <citation type="submission" date="2015-11" db="EMBL/GenBank/DDBJ databases">
        <authorList>
            <consortium name="FlyBase"/>
        </authorList>
    </citation>
    <scope>NUCLEOTIDE SEQUENCE</scope>
    <source>
        <strain evidence="6">TSC#15081-1352.22</strain>
    </source>
</reference>
<dbReference type="PANTHER" id="PTHR12181">
    <property type="entry name" value="LIPIN"/>
    <property type="match status" value="1"/>
</dbReference>
<feature type="compositionally biased region" description="Basic and acidic residues" evidence="3">
    <location>
        <begin position="553"/>
        <end position="567"/>
    </location>
</feature>
<feature type="compositionally biased region" description="Basic and acidic residues" evidence="3">
    <location>
        <begin position="145"/>
        <end position="166"/>
    </location>
</feature>
<dbReference type="InterPro" id="IPR013209">
    <property type="entry name" value="LNS2"/>
</dbReference>
<dbReference type="EMBL" id="CH933808">
    <property type="protein sequence ID" value="KRG04417.1"/>
    <property type="molecule type" value="Genomic_DNA"/>
</dbReference>
<evidence type="ECO:0000256" key="2">
    <source>
        <dbReference type="ARBA" id="ARBA00005476"/>
    </source>
</evidence>
<feature type="compositionally biased region" description="Polar residues" evidence="3">
    <location>
        <begin position="677"/>
        <end position="712"/>
    </location>
</feature>
<reference evidence="6 7" key="1">
    <citation type="journal article" date="2007" name="Nature">
        <title>Evolution of genes and genomes on the Drosophila phylogeny.</title>
        <authorList>
            <consortium name="Drosophila 12 Genomes Consortium"/>
            <person name="Clark A.G."/>
            <person name="Eisen M.B."/>
            <person name="Smith D.R."/>
            <person name="Bergman C.M."/>
            <person name="Oliver B."/>
            <person name="Markow T.A."/>
            <person name="Kaufman T.C."/>
            <person name="Kellis M."/>
            <person name="Gelbart W."/>
            <person name="Iyer V.N."/>
            <person name="Pollard D.A."/>
            <person name="Sackton T.B."/>
            <person name="Larracuente A.M."/>
            <person name="Singh N.D."/>
            <person name="Abad J.P."/>
            <person name="Abt D.N."/>
            <person name="Adryan B."/>
            <person name="Aguade M."/>
            <person name="Akashi H."/>
            <person name="Anderson W.W."/>
            <person name="Aquadro C.F."/>
            <person name="Ardell D.H."/>
            <person name="Arguello R."/>
            <person name="Artieri C.G."/>
            <person name="Barbash D.A."/>
            <person name="Barker D."/>
            <person name="Barsanti P."/>
            <person name="Batterham P."/>
            <person name="Batzoglou S."/>
            <person name="Begun D."/>
            <person name="Bhutkar A."/>
            <person name="Blanco E."/>
            <person name="Bosak S.A."/>
            <person name="Bradley R.K."/>
            <person name="Brand A.D."/>
            <person name="Brent M.R."/>
            <person name="Brooks A.N."/>
            <person name="Brown R.H."/>
            <person name="Butlin R.K."/>
            <person name="Caggese C."/>
            <person name="Calvi B.R."/>
            <person name="Bernardo de Carvalho A."/>
            <person name="Caspi A."/>
            <person name="Castrezana S."/>
            <person name="Celniker S.E."/>
            <person name="Chang J.L."/>
            <person name="Chapple C."/>
            <person name="Chatterji S."/>
            <person name="Chinwalla A."/>
            <person name="Civetta A."/>
            <person name="Clifton S.W."/>
            <person name="Comeron J.M."/>
            <person name="Costello J.C."/>
            <person name="Coyne J.A."/>
            <person name="Daub J."/>
            <person name="David R.G."/>
            <person name="Delcher A.L."/>
            <person name="Delehaunty K."/>
            <person name="Do C.B."/>
            <person name="Ebling H."/>
            <person name="Edwards K."/>
            <person name="Eickbush T."/>
            <person name="Evans J.D."/>
            <person name="Filipski A."/>
            <person name="Findeiss S."/>
            <person name="Freyhult E."/>
            <person name="Fulton L."/>
            <person name="Fulton R."/>
            <person name="Garcia A.C."/>
            <person name="Gardiner A."/>
            <person name="Garfield D.A."/>
            <person name="Garvin B.E."/>
            <person name="Gibson G."/>
            <person name="Gilbert D."/>
            <person name="Gnerre S."/>
            <person name="Godfrey J."/>
            <person name="Good R."/>
            <person name="Gotea V."/>
            <person name="Gravely B."/>
            <person name="Greenberg A.J."/>
            <person name="Griffiths-Jones S."/>
            <person name="Gross S."/>
            <person name="Guigo R."/>
            <person name="Gustafson E.A."/>
            <person name="Haerty W."/>
            <person name="Hahn M.W."/>
            <person name="Halligan D.L."/>
            <person name="Halpern A.L."/>
            <person name="Halter G.M."/>
            <person name="Han M.V."/>
            <person name="Heger A."/>
            <person name="Hillier L."/>
            <person name="Hinrichs A.S."/>
            <person name="Holmes I."/>
            <person name="Hoskins R.A."/>
            <person name="Hubisz M.J."/>
            <person name="Hultmark D."/>
            <person name="Huntley M.A."/>
            <person name="Jaffe D.B."/>
            <person name="Jagadeeshan S."/>
            <person name="Jeck W.R."/>
            <person name="Johnson J."/>
            <person name="Jones C.D."/>
            <person name="Jordan W.C."/>
            <person name="Karpen G.H."/>
            <person name="Kataoka E."/>
            <person name="Keightley P.D."/>
            <person name="Kheradpour P."/>
            <person name="Kirkness E.F."/>
            <person name="Koerich L.B."/>
            <person name="Kristiansen K."/>
            <person name="Kudrna D."/>
            <person name="Kulathinal R.J."/>
            <person name="Kumar S."/>
            <person name="Kwok R."/>
            <person name="Lander E."/>
            <person name="Langley C.H."/>
            <person name="Lapoint R."/>
            <person name="Lazzaro B.P."/>
            <person name="Lee S.J."/>
            <person name="Levesque L."/>
            <person name="Li R."/>
            <person name="Lin C.F."/>
            <person name="Lin M.F."/>
            <person name="Lindblad-Toh K."/>
            <person name="Llopart A."/>
            <person name="Long M."/>
            <person name="Low L."/>
            <person name="Lozovsky E."/>
            <person name="Lu J."/>
            <person name="Luo M."/>
            <person name="Machado C.A."/>
            <person name="Makalowski W."/>
            <person name="Marzo M."/>
            <person name="Matsuda M."/>
            <person name="Matzkin L."/>
            <person name="McAllister B."/>
            <person name="McBride C.S."/>
            <person name="McKernan B."/>
            <person name="McKernan K."/>
            <person name="Mendez-Lago M."/>
            <person name="Minx P."/>
            <person name="Mollenhauer M.U."/>
            <person name="Montooth K."/>
            <person name="Mount S.M."/>
            <person name="Mu X."/>
            <person name="Myers E."/>
            <person name="Negre B."/>
            <person name="Newfeld S."/>
            <person name="Nielsen R."/>
            <person name="Noor M.A."/>
            <person name="O'Grady P."/>
            <person name="Pachter L."/>
            <person name="Papaceit M."/>
            <person name="Parisi M.J."/>
            <person name="Parisi M."/>
            <person name="Parts L."/>
            <person name="Pedersen J.S."/>
            <person name="Pesole G."/>
            <person name="Phillippy A.M."/>
            <person name="Ponting C.P."/>
            <person name="Pop M."/>
            <person name="Porcelli D."/>
            <person name="Powell J.R."/>
            <person name="Prohaska S."/>
            <person name="Pruitt K."/>
            <person name="Puig M."/>
            <person name="Quesneville H."/>
            <person name="Ram K.R."/>
            <person name="Rand D."/>
            <person name="Rasmussen M.D."/>
            <person name="Reed L.K."/>
            <person name="Reenan R."/>
            <person name="Reily A."/>
            <person name="Remington K.A."/>
            <person name="Rieger T.T."/>
            <person name="Ritchie M.G."/>
            <person name="Robin C."/>
            <person name="Rogers Y.H."/>
            <person name="Rohde C."/>
            <person name="Rozas J."/>
            <person name="Rubenfield M.J."/>
            <person name="Ruiz A."/>
            <person name="Russo S."/>
            <person name="Salzberg S.L."/>
            <person name="Sanchez-Gracia A."/>
            <person name="Saranga D.J."/>
            <person name="Sato H."/>
            <person name="Schaeffer S.W."/>
            <person name="Schatz M.C."/>
            <person name="Schlenke T."/>
            <person name="Schwartz R."/>
            <person name="Segarra C."/>
            <person name="Singh R.S."/>
            <person name="Sirot L."/>
            <person name="Sirota M."/>
            <person name="Sisneros N.B."/>
            <person name="Smith C.D."/>
            <person name="Smith T.F."/>
            <person name="Spieth J."/>
            <person name="Stage D.E."/>
            <person name="Stark A."/>
            <person name="Stephan W."/>
            <person name="Strausberg R.L."/>
            <person name="Strempel S."/>
            <person name="Sturgill D."/>
            <person name="Sutton G."/>
            <person name="Sutton G.G."/>
            <person name="Tao W."/>
            <person name="Teichmann S."/>
            <person name="Tobari Y.N."/>
            <person name="Tomimura Y."/>
            <person name="Tsolas J.M."/>
            <person name="Valente V.L."/>
            <person name="Venter E."/>
            <person name="Venter J.C."/>
            <person name="Vicario S."/>
            <person name="Vieira F.G."/>
            <person name="Vilella A.J."/>
            <person name="Villasante A."/>
            <person name="Walenz B."/>
            <person name="Wang J."/>
            <person name="Wasserman M."/>
            <person name="Watts T."/>
            <person name="Wilson D."/>
            <person name="Wilson R.K."/>
            <person name="Wing R.A."/>
            <person name="Wolfner M.F."/>
            <person name="Wong A."/>
            <person name="Wong G.K."/>
            <person name="Wu C.I."/>
            <person name="Wu G."/>
            <person name="Yamamoto D."/>
            <person name="Yang H.P."/>
            <person name="Yang S.P."/>
            <person name="Yorke J.A."/>
            <person name="Yoshida K."/>
            <person name="Zdobnov E."/>
            <person name="Zhang P."/>
            <person name="Zhang Y."/>
            <person name="Zimin A.V."/>
            <person name="Baldwin J."/>
            <person name="Abdouelleil A."/>
            <person name="Abdulkadir J."/>
            <person name="Abebe A."/>
            <person name="Abera B."/>
            <person name="Abreu J."/>
            <person name="Acer S.C."/>
            <person name="Aftuck L."/>
            <person name="Alexander A."/>
            <person name="An P."/>
            <person name="Anderson E."/>
            <person name="Anderson S."/>
            <person name="Arachi H."/>
            <person name="Azer M."/>
            <person name="Bachantsang P."/>
            <person name="Barry A."/>
            <person name="Bayul T."/>
            <person name="Berlin A."/>
            <person name="Bessette D."/>
            <person name="Bloom T."/>
            <person name="Blye J."/>
            <person name="Boguslavskiy L."/>
            <person name="Bonnet C."/>
            <person name="Boukhgalter B."/>
            <person name="Bourzgui I."/>
            <person name="Brown A."/>
            <person name="Cahill P."/>
            <person name="Channer S."/>
            <person name="Cheshatsang Y."/>
            <person name="Chuda L."/>
            <person name="Citroen M."/>
            <person name="Collymore A."/>
            <person name="Cooke P."/>
            <person name="Costello M."/>
            <person name="D'Aco K."/>
            <person name="Daza R."/>
            <person name="De Haan G."/>
            <person name="DeGray S."/>
            <person name="DeMaso C."/>
            <person name="Dhargay N."/>
            <person name="Dooley K."/>
            <person name="Dooley E."/>
            <person name="Doricent M."/>
            <person name="Dorje P."/>
            <person name="Dorjee K."/>
            <person name="Dupes A."/>
            <person name="Elong R."/>
            <person name="Falk J."/>
            <person name="Farina A."/>
            <person name="Faro S."/>
            <person name="Ferguson D."/>
            <person name="Fisher S."/>
            <person name="Foley C.D."/>
            <person name="Franke A."/>
            <person name="Friedrich D."/>
            <person name="Gadbois L."/>
            <person name="Gearin G."/>
            <person name="Gearin C.R."/>
            <person name="Giannoukos G."/>
            <person name="Goode T."/>
            <person name="Graham J."/>
            <person name="Grandbois E."/>
            <person name="Grewal S."/>
            <person name="Gyaltsen K."/>
            <person name="Hafez N."/>
            <person name="Hagos B."/>
            <person name="Hall J."/>
            <person name="Henson C."/>
            <person name="Hollinger A."/>
            <person name="Honan T."/>
            <person name="Huard M.D."/>
            <person name="Hughes L."/>
            <person name="Hurhula B."/>
            <person name="Husby M.E."/>
            <person name="Kamat A."/>
            <person name="Kanga B."/>
            <person name="Kashin S."/>
            <person name="Khazanovich D."/>
            <person name="Kisner P."/>
            <person name="Lance K."/>
            <person name="Lara M."/>
            <person name="Lee W."/>
            <person name="Lennon N."/>
            <person name="Letendre F."/>
            <person name="LeVine R."/>
            <person name="Lipovsky A."/>
            <person name="Liu X."/>
            <person name="Liu J."/>
            <person name="Liu S."/>
            <person name="Lokyitsang T."/>
            <person name="Lokyitsang Y."/>
            <person name="Lubonja R."/>
            <person name="Lui A."/>
            <person name="MacDonald P."/>
            <person name="Magnisalis V."/>
            <person name="Maru K."/>
            <person name="Matthews C."/>
            <person name="McCusker W."/>
            <person name="McDonough S."/>
            <person name="Mehta T."/>
            <person name="Meldrim J."/>
            <person name="Meneus L."/>
            <person name="Mihai O."/>
            <person name="Mihalev A."/>
            <person name="Mihova T."/>
            <person name="Mittelman R."/>
            <person name="Mlenga V."/>
            <person name="Montmayeur A."/>
            <person name="Mulrain L."/>
            <person name="Navidi A."/>
            <person name="Naylor J."/>
            <person name="Negash T."/>
            <person name="Nguyen T."/>
            <person name="Nguyen N."/>
            <person name="Nicol R."/>
            <person name="Norbu C."/>
            <person name="Norbu N."/>
            <person name="Novod N."/>
            <person name="O'Neill B."/>
            <person name="Osman S."/>
            <person name="Markiewicz E."/>
            <person name="Oyono O.L."/>
            <person name="Patti C."/>
            <person name="Phunkhang P."/>
            <person name="Pierre F."/>
            <person name="Priest M."/>
            <person name="Raghuraman S."/>
            <person name="Rege F."/>
            <person name="Reyes R."/>
            <person name="Rise C."/>
            <person name="Rogov P."/>
            <person name="Ross K."/>
            <person name="Ryan E."/>
            <person name="Settipalli S."/>
            <person name="Shea T."/>
            <person name="Sherpa N."/>
            <person name="Shi L."/>
            <person name="Shih D."/>
            <person name="Sparrow T."/>
            <person name="Spaulding J."/>
            <person name="Stalker J."/>
            <person name="Stange-Thomann N."/>
            <person name="Stavropoulos S."/>
            <person name="Stone C."/>
            <person name="Strader C."/>
            <person name="Tesfaye S."/>
            <person name="Thomson T."/>
            <person name="Thoulutsang Y."/>
            <person name="Thoulutsang D."/>
            <person name="Topham K."/>
            <person name="Topping I."/>
            <person name="Tsamla T."/>
            <person name="Vassiliev H."/>
            <person name="Vo A."/>
            <person name="Wangchuk T."/>
            <person name="Wangdi T."/>
            <person name="Weiand M."/>
            <person name="Wilkinson J."/>
            <person name="Wilson A."/>
            <person name="Yadav S."/>
            <person name="Young G."/>
            <person name="Yu Q."/>
            <person name="Zembek L."/>
            <person name="Zhong D."/>
            <person name="Zimmer A."/>
            <person name="Zwirko Z."/>
            <person name="Jaffe D.B."/>
            <person name="Alvarez P."/>
            <person name="Brockman W."/>
            <person name="Butler J."/>
            <person name="Chin C."/>
            <person name="Gnerre S."/>
            <person name="Grabherr M."/>
            <person name="Kleber M."/>
            <person name="Mauceli E."/>
            <person name="MacCallum I."/>
        </authorList>
    </citation>
    <scope>NUCLEOTIDE SEQUENCE [LARGE SCALE GENOMIC DNA]</scope>
    <source>
        <strain evidence="6">TSC#15081-1352.22</strain>
        <strain evidence="7">Tucson 15081-1352.22</strain>
    </source>
</reference>
<feature type="compositionally biased region" description="Basic and acidic residues" evidence="3">
    <location>
        <begin position="624"/>
        <end position="635"/>
    </location>
</feature>
<dbReference type="GO" id="GO:0045944">
    <property type="term" value="P:positive regulation of transcription by RNA polymerase II"/>
    <property type="evidence" value="ECO:0007669"/>
    <property type="project" value="TreeGrafter"/>
</dbReference>
<dbReference type="Pfam" id="PF08235">
    <property type="entry name" value="LNS2"/>
    <property type="match status" value="1"/>
</dbReference>
<feature type="compositionally biased region" description="Basic and acidic residues" evidence="3">
    <location>
        <begin position="178"/>
        <end position="187"/>
    </location>
</feature>
<dbReference type="AlphaFoldDB" id="A0A0Q9XJ94"/>
<sequence length="1005" mass="111994">MNSLARVFSNLQDFYNDINAATLTGAIDVIAVEQPDGEFVCSPFHVRFGKLGVLRSREKVVDIEINGVPVDIQMKLGDSGEAFFVEECLEDDDDELPANLATSPIPKSFLQSLNNKSIDTLEDMRTTDKTASDDLQIPLPMPRRNSIDLSKEEPKEIATEGSKKFENQASDYTHRRHTDNMLERRKLNESLKEYTTQKMREEWAEHEELFQEKKQPEKLEKSSDIKPESEAGTKVEPQPESLEKTQVISQPEAKEVQTPPSAKPEVLIATPTSTTAEASTTVSNDANKDDAKNKTKKRRKKSQMKKKNTQRKTSSSSSAGSAAGGETTNADANSINSMLVSNIDETDVVALKANANTNSSSNDEQASAALLTAHTGNDSPLSELNHAATPTNSMRHDLDIHFFSDTEITTPTGIGAAGAGRNAGRPSTPIQSDSELETTMREKRHLDVENSTLWKWGELPTPEQAKGAANGADAQQSERHWMISNMFSFMRRANRLRKEGATEAGDIYLSDLEVGSMDPEMAALYFPSPKPKETDRESGNGTSLPHSPSSLEENQKSLDSDFDETHNKQLAPHGKKYLDFVAMSMCGMQENGAPPKDDDFDRQLVTYADDAIEQLISPSAQAADDDKPEASHQTEHPGQTKRSWWSWRRSQDAVPNQAKIHKNDSISKDEKDGDQAAVSTQTSRPNSPDLSDPTLSKTDSLVNPENTSTQVDNLEELTMGSNKSDETKERYKKTLRLSSSAIKKLNLKEGINEIEFSVTTAYQGTTRCKCYLFRWKHNDKVVISDIDGTITKSDVLGHILPMVGKDWAQLGVAQLFSKIEQNGYKLLYLSARAIGQSRVTREYLRSIRQGNVMLPEGPLLLNPTSLISAFHREVIEKKPEQFKIACLSDIRDLFPKKDPFYAGYGNRINDVWAYRAVGIPIMRIFTINTKGELKHELTQTFQSSYCSMTYIVDQLFPPVKHDEVDIEFSNFNYWRDPIPDLPELATELVAPKKTDAAALKTIPEK</sequence>
<dbReference type="InterPro" id="IPR031315">
    <property type="entry name" value="LNS2/PITP"/>
</dbReference>
<dbReference type="EMBL" id="BK064605">
    <property type="protein sequence ID" value="DBA35883.1"/>
    <property type="molecule type" value="mRNA"/>
</dbReference>
<feature type="compositionally biased region" description="Low complexity" evidence="3">
    <location>
        <begin position="414"/>
        <end position="425"/>
    </location>
</feature>
<evidence type="ECO:0000256" key="1">
    <source>
        <dbReference type="ARBA" id="ARBA00001180"/>
    </source>
</evidence>
<dbReference type="OrthoDB" id="4567at2759"/>
<dbReference type="GO" id="GO:0003713">
    <property type="term" value="F:transcription coactivator activity"/>
    <property type="evidence" value="ECO:0007669"/>
    <property type="project" value="TreeGrafter"/>
</dbReference>
<evidence type="ECO:0000313" key="7">
    <source>
        <dbReference type="Proteomes" id="UP000009192"/>
    </source>
</evidence>
<feature type="compositionally biased region" description="Polar residues" evidence="3">
    <location>
        <begin position="539"/>
        <end position="552"/>
    </location>
</feature>
<protein>
    <submittedName>
        <fullName evidence="5">Lipin</fullName>
    </submittedName>
</protein>
<dbReference type="InterPro" id="IPR026058">
    <property type="entry name" value="LIPIN"/>
</dbReference>
<feature type="region of interest" description="Disordered" evidence="3">
    <location>
        <begin position="133"/>
        <end position="187"/>
    </location>
</feature>
<gene>
    <name evidence="6" type="primary">Dmoj\GI20267</name>
    <name evidence="5" type="synonym">DmojCAF1_Lpin-PL</name>
    <name evidence="6" type="ORF">Dmoj_GI20267</name>
</gene>
<feature type="region of interest" description="Disordered" evidence="3">
    <location>
        <begin position="620"/>
        <end position="730"/>
    </location>
</feature>
<proteinExistence type="evidence at transcript level"/>
<organism evidence="6 7">
    <name type="scientific">Drosophila mojavensis</name>
    <name type="common">Fruit fly</name>
    <dbReference type="NCBI Taxonomy" id="7230"/>
    <lineage>
        <taxon>Eukaryota</taxon>
        <taxon>Metazoa</taxon>
        <taxon>Ecdysozoa</taxon>
        <taxon>Arthropoda</taxon>
        <taxon>Hexapoda</taxon>
        <taxon>Insecta</taxon>
        <taxon>Pterygota</taxon>
        <taxon>Neoptera</taxon>
        <taxon>Endopterygota</taxon>
        <taxon>Diptera</taxon>
        <taxon>Brachycera</taxon>
        <taxon>Muscomorpha</taxon>
        <taxon>Ephydroidea</taxon>
        <taxon>Drosophilidae</taxon>
        <taxon>Drosophila</taxon>
    </lineage>
</organism>
<dbReference type="SMART" id="SM00775">
    <property type="entry name" value="LNS2"/>
    <property type="match status" value="1"/>
</dbReference>
<dbReference type="InterPro" id="IPR036412">
    <property type="entry name" value="HAD-like_sf"/>
</dbReference>
<comment type="similarity">
    <text evidence="2">Belongs to the lipin family.</text>
</comment>
<evidence type="ECO:0000313" key="5">
    <source>
        <dbReference type="EMBL" id="DBA35883.1"/>
    </source>
</evidence>
<feature type="region of interest" description="Disordered" evidence="3">
    <location>
        <begin position="414"/>
        <end position="438"/>
    </location>
</feature>
<evidence type="ECO:0000256" key="3">
    <source>
        <dbReference type="SAM" id="MobiDB-lite"/>
    </source>
</evidence>
<comment type="catalytic activity">
    <reaction evidence="1">
        <text>a 1,2-diacyl-sn-glycero-3-phosphate + H2O = a 1,2-diacyl-sn-glycerol + phosphate</text>
        <dbReference type="Rhea" id="RHEA:27429"/>
        <dbReference type="ChEBI" id="CHEBI:15377"/>
        <dbReference type="ChEBI" id="CHEBI:17815"/>
        <dbReference type="ChEBI" id="CHEBI:43474"/>
        <dbReference type="ChEBI" id="CHEBI:58608"/>
        <dbReference type="EC" id="3.1.3.4"/>
    </reaction>
    <physiologicalReaction direction="left-to-right" evidence="1">
        <dbReference type="Rhea" id="RHEA:27430"/>
    </physiologicalReaction>
</comment>
<feature type="region of interest" description="Disordered" evidence="3">
    <location>
        <begin position="523"/>
        <end position="569"/>
    </location>
</feature>
<evidence type="ECO:0000313" key="6">
    <source>
        <dbReference type="EMBL" id="KRG04417.1"/>
    </source>
</evidence>
<dbReference type="GO" id="GO:0032869">
    <property type="term" value="P:cellular response to insulin stimulus"/>
    <property type="evidence" value="ECO:0007669"/>
    <property type="project" value="TreeGrafter"/>
</dbReference>
<reference evidence="5" key="5">
    <citation type="journal article" date="2023" name="MicroPubl. Biol.">
        <title>Drosophila mojavensis -- Lpin.</title>
        <authorList>
            <person name="Bicanovsky G.N."/>
            <person name="Eack E."/>
            <person name="Spolidoro L."/>
            <person name="Merkhofer E."/>
            <person name="Toering Peters S."/>
            <person name="Rele C.P."/>
        </authorList>
    </citation>
    <scope>NUCLEOTIDE SEQUENCE</scope>
</reference>
<dbReference type="Pfam" id="PF04571">
    <property type="entry name" value="Lipin_N"/>
    <property type="match status" value="1"/>
</dbReference>
<dbReference type="InterPro" id="IPR007651">
    <property type="entry name" value="Lipin_N"/>
</dbReference>
<dbReference type="GO" id="GO:0008195">
    <property type="term" value="F:phosphatidate phosphatase activity"/>
    <property type="evidence" value="ECO:0007669"/>
    <property type="project" value="UniProtKB-EC"/>
</dbReference>
<reference evidence="6" key="2">
    <citation type="journal article" date="2008" name="Bioinformatics">
        <title>Assembly reconciliation.</title>
        <authorList>
            <person name="Zimin A.V."/>
            <person name="Smith D.R."/>
            <person name="Sutton G."/>
            <person name="Yorke J.A."/>
        </authorList>
    </citation>
    <scope>NUCLEOTIDE SEQUENCE</scope>
    <source>
        <strain evidence="6">TSC#15081-1352.22</strain>
    </source>
</reference>
<dbReference type="GO" id="GO:0009062">
    <property type="term" value="P:fatty acid catabolic process"/>
    <property type="evidence" value="ECO:0007669"/>
    <property type="project" value="TreeGrafter"/>
</dbReference>
<feature type="compositionally biased region" description="Basic and acidic residues" evidence="3">
    <location>
        <begin position="661"/>
        <end position="674"/>
    </location>
</feature>
<feature type="compositionally biased region" description="Basic and acidic residues" evidence="3">
    <location>
        <begin position="207"/>
        <end position="233"/>
    </location>
</feature>
<reference evidence="5" key="4">
    <citation type="journal article" date="2022" name="F1000Research">
        <title>Manual annotation of Drosophila genes: a Genomics Education Partnership protocol.</title>
        <authorList>
            <person name="Rele C.P."/>
            <person name="Sandlin K.M."/>
            <person name="Leung W."/>
            <person name="Reed L.K."/>
        </authorList>
    </citation>
    <scope>NUCLEOTIDE SEQUENCE</scope>
</reference>
<name>A0A0Q9XJ94_DROMO</name>
<feature type="region of interest" description="Disordered" evidence="3">
    <location>
        <begin position="207"/>
        <end position="330"/>
    </location>
</feature>